<protein>
    <submittedName>
        <fullName evidence="1">Regulatory protein GemA</fullName>
    </submittedName>
</protein>
<gene>
    <name evidence="1" type="ORF">ACFOHH_16270</name>
</gene>
<reference evidence="2" key="1">
    <citation type="journal article" date="2019" name="Int. J. Syst. Evol. Microbiol.">
        <title>The Global Catalogue of Microorganisms (GCM) 10K type strain sequencing project: providing services to taxonomists for standard genome sequencing and annotation.</title>
        <authorList>
            <consortium name="The Broad Institute Genomics Platform"/>
            <consortium name="The Broad Institute Genome Sequencing Center for Infectious Disease"/>
            <person name="Wu L."/>
            <person name="Ma J."/>
        </authorList>
    </citation>
    <scope>NUCLEOTIDE SEQUENCE [LARGE SCALE GENOMIC DNA]</scope>
    <source>
        <strain evidence="2">KCTC 52677</strain>
    </source>
</reference>
<evidence type="ECO:0000313" key="2">
    <source>
        <dbReference type="Proteomes" id="UP001595377"/>
    </source>
</evidence>
<comment type="caution">
    <text evidence="1">The sequence shown here is derived from an EMBL/GenBank/DDBJ whole genome shotgun (WGS) entry which is preliminary data.</text>
</comment>
<dbReference type="Pfam" id="PF06252">
    <property type="entry name" value="GemA"/>
    <property type="match status" value="1"/>
</dbReference>
<name>A0ABV7DJ79_9HYPH</name>
<evidence type="ECO:0000313" key="1">
    <source>
        <dbReference type="EMBL" id="MFC3074668.1"/>
    </source>
</evidence>
<proteinExistence type="predicted"/>
<dbReference type="RefSeq" id="WP_257317210.1">
    <property type="nucleotide sequence ID" value="NZ_JANFDG010000026.1"/>
</dbReference>
<dbReference type="EMBL" id="JBHRSP010000025">
    <property type="protein sequence ID" value="MFC3074668.1"/>
    <property type="molecule type" value="Genomic_DNA"/>
</dbReference>
<accession>A0ABV7DJ79</accession>
<dbReference type="Proteomes" id="UP001595377">
    <property type="component" value="Unassembled WGS sequence"/>
</dbReference>
<sequence>MSTAIRAIHTGFRQLGITEDDDKRSLYVRVTGEPRLSLMKPAQQDAVLAELRRLGFASADARPAGRRQLTGKYAKKLQALWIAGWNLGVIHDRDDRAMLGFVKDQTGVDDTRFLHDPADGRAAVEGLKAWLKREAGVRFGTTCGQEWLAADGAKIAWAQWRILHPGVDLILRRGFDEVVYSILGVRRAWLGDLKPKDWQAVMNALGEEVRAAKKGKRT</sequence>
<dbReference type="InterPro" id="IPR009363">
    <property type="entry name" value="Phage_Mu_Gp16"/>
</dbReference>
<organism evidence="1 2">
    <name type="scientific">Shinella pollutisoli</name>
    <dbReference type="NCBI Taxonomy" id="2250594"/>
    <lineage>
        <taxon>Bacteria</taxon>
        <taxon>Pseudomonadati</taxon>
        <taxon>Pseudomonadota</taxon>
        <taxon>Alphaproteobacteria</taxon>
        <taxon>Hyphomicrobiales</taxon>
        <taxon>Rhizobiaceae</taxon>
        <taxon>Shinella</taxon>
    </lineage>
</organism>
<keyword evidence="2" id="KW-1185">Reference proteome</keyword>